<organism evidence="3 4">
    <name type="scientific">Thalassospira lohafexi</name>
    <dbReference type="NCBI Taxonomy" id="744227"/>
    <lineage>
        <taxon>Bacteria</taxon>
        <taxon>Pseudomonadati</taxon>
        <taxon>Pseudomonadota</taxon>
        <taxon>Alphaproteobacteria</taxon>
        <taxon>Rhodospirillales</taxon>
        <taxon>Thalassospiraceae</taxon>
        <taxon>Thalassospira</taxon>
    </lineage>
</organism>
<accession>A0A2N3L6B5</accession>
<dbReference type="PANTHER" id="PTHR12526">
    <property type="entry name" value="GLYCOSYLTRANSFERASE"/>
    <property type="match status" value="1"/>
</dbReference>
<sequence>MRQTISLLQARPAGLSRPTPITPHCAYAGGPTMSDAITVITTIRDGDCFRDRFFENLAATSRDQDFAVIVDDGSKHPVQLPEYLAQDPRFTLITPGKIGRGAALNIAIKAAPTDLIAIQDVDDLSRPNRLAAQTAFLIANPDCLLFGRATSDRPWLWPMPHRHISAKRLYRSNPLHHSTLAFDKSVWQRAGGYDPDLACCIDLDFYLRAVTSAGAKMIQLRAKIVDRNLAPQNRFFAQIKPEIYHQTHDQVLARYRDKIAALPFSERVAKPKCIAMVQLPPPMHGAAAMNLHAVDALARCTDLTVLEMRFGKELGDIAKFSLRKVAIALWLLVKLGFHLPRAKAFYICFAPNGAAFYRDCLYVLLAKLFGVPAILHLHGRGLATMRQNRGVARLQRLVFANQTAIVLGSRLMDEVDSLPCTKVIIPNALPTRAFAPQGTTKWTAHQPVRLLYLSNLFRAKGIETLLKATARLIKDGVAVTLDIAGAPGDITSQKLKHLLSEHGIAHIATYHGAVNADQRMGLFETTDLFVFPSNYPNEAQPLAVLEAMAAGVPVITSNIATLPEFVRDGETGRLCQPDDPDKLAHTIKQAINSPDQTHAMAQAARLMCQTDFTMDRFARDICGVMGRVCKIEPAPKEGPDKNDP</sequence>
<evidence type="ECO:0000259" key="1">
    <source>
        <dbReference type="Pfam" id="PF00534"/>
    </source>
</evidence>
<keyword evidence="4" id="KW-1185">Reference proteome</keyword>
<dbReference type="EMBL" id="NXGX01000004">
    <property type="protein sequence ID" value="PKR58338.1"/>
    <property type="molecule type" value="Genomic_DNA"/>
</dbReference>
<dbReference type="CDD" id="cd03801">
    <property type="entry name" value="GT4_PimA-like"/>
    <property type="match status" value="1"/>
</dbReference>
<evidence type="ECO:0000313" key="3">
    <source>
        <dbReference type="EMBL" id="PKR58338.1"/>
    </source>
</evidence>
<evidence type="ECO:0000259" key="2">
    <source>
        <dbReference type="Pfam" id="PF00535"/>
    </source>
</evidence>
<comment type="caution">
    <text evidence="3">The sequence shown here is derived from an EMBL/GenBank/DDBJ whole genome shotgun (WGS) entry which is preliminary data.</text>
</comment>
<feature type="domain" description="Glycosyltransferase 2-like" evidence="2">
    <location>
        <begin position="52"/>
        <end position="170"/>
    </location>
</feature>
<dbReference type="InterPro" id="IPR029044">
    <property type="entry name" value="Nucleotide-diphossugar_trans"/>
</dbReference>
<dbReference type="Proteomes" id="UP000233332">
    <property type="component" value="Unassembled WGS sequence"/>
</dbReference>
<gene>
    <name evidence="3" type="ORF">COO92_11380</name>
</gene>
<dbReference type="GO" id="GO:0016757">
    <property type="term" value="F:glycosyltransferase activity"/>
    <property type="evidence" value="ECO:0007669"/>
    <property type="project" value="InterPro"/>
</dbReference>
<protein>
    <recommendedName>
        <fullName evidence="5">Glycosyltransferase</fullName>
    </recommendedName>
</protein>
<proteinExistence type="predicted"/>
<dbReference type="AlphaFoldDB" id="A0A2N3L6B5"/>
<dbReference type="SUPFAM" id="SSF53756">
    <property type="entry name" value="UDP-Glycosyltransferase/glycogen phosphorylase"/>
    <property type="match status" value="1"/>
</dbReference>
<dbReference type="InterPro" id="IPR001173">
    <property type="entry name" value="Glyco_trans_2-like"/>
</dbReference>
<feature type="domain" description="Glycosyl transferase family 1" evidence="1">
    <location>
        <begin position="447"/>
        <end position="606"/>
    </location>
</feature>
<name>A0A2N3L6B5_9PROT</name>
<reference evidence="3 4" key="1">
    <citation type="submission" date="2017-09" db="EMBL/GenBank/DDBJ databases">
        <title>Biodiversity and function of Thalassospira species in the particle-attached aromatic-hydrocarbon-degrading consortia from the surface seawater of the China South Sea.</title>
        <authorList>
            <person name="Dong C."/>
            <person name="Lai Q."/>
            <person name="Shao Z."/>
        </authorList>
    </citation>
    <scope>NUCLEOTIDE SEQUENCE [LARGE SCALE GENOMIC DNA]</scope>
    <source>
        <strain evidence="3 4">139Z-12</strain>
    </source>
</reference>
<evidence type="ECO:0000313" key="4">
    <source>
        <dbReference type="Proteomes" id="UP000233332"/>
    </source>
</evidence>
<dbReference type="PANTHER" id="PTHR12526:SF590">
    <property type="entry name" value="ALPHA-MALTOSE-1-PHOSPHATE SYNTHASE"/>
    <property type="match status" value="1"/>
</dbReference>
<dbReference type="InterPro" id="IPR001296">
    <property type="entry name" value="Glyco_trans_1"/>
</dbReference>
<dbReference type="Gene3D" id="3.90.550.10">
    <property type="entry name" value="Spore Coat Polysaccharide Biosynthesis Protein SpsA, Chain A"/>
    <property type="match status" value="1"/>
</dbReference>
<dbReference type="Gene3D" id="3.40.50.2000">
    <property type="entry name" value="Glycogen Phosphorylase B"/>
    <property type="match status" value="2"/>
</dbReference>
<dbReference type="SUPFAM" id="SSF53448">
    <property type="entry name" value="Nucleotide-diphospho-sugar transferases"/>
    <property type="match status" value="1"/>
</dbReference>
<dbReference type="Pfam" id="PF00535">
    <property type="entry name" value="Glycos_transf_2"/>
    <property type="match status" value="1"/>
</dbReference>
<evidence type="ECO:0008006" key="5">
    <source>
        <dbReference type="Google" id="ProtNLM"/>
    </source>
</evidence>
<dbReference type="Pfam" id="PF00534">
    <property type="entry name" value="Glycos_transf_1"/>
    <property type="match status" value="1"/>
</dbReference>